<evidence type="ECO:0000313" key="20">
    <source>
        <dbReference type="Proteomes" id="UP000335978"/>
    </source>
</evidence>
<dbReference type="GO" id="GO:0002161">
    <property type="term" value="F:aminoacyl-tRNA deacylase activity"/>
    <property type="evidence" value="ECO:0007669"/>
    <property type="project" value="InterPro"/>
</dbReference>
<evidence type="ECO:0000256" key="5">
    <source>
        <dbReference type="ARBA" id="ARBA00022741"/>
    </source>
</evidence>
<reference evidence="14 22" key="4">
    <citation type="submission" date="2019-11" db="EMBL/GenBank/DDBJ databases">
        <authorList>
            <person name="Ashton P.M."/>
            <person name="Dallman T."/>
            <person name="Nair S."/>
            <person name="De Pinna E."/>
            <person name="Peters T."/>
            <person name="Grant K."/>
        </authorList>
    </citation>
    <scope>NUCLEOTIDE SEQUENCE [LARGE SCALE GENOMIC DNA]</scope>
    <source>
        <strain evidence="14 22">833351</strain>
    </source>
</reference>
<dbReference type="InterPro" id="IPR033730">
    <property type="entry name" value="ProRS_core_prok"/>
</dbReference>
<name>A0A3T1HPH3_LISMN</name>
<dbReference type="AlphaFoldDB" id="A0A3T1HPH3"/>
<dbReference type="GO" id="GO:0005524">
    <property type="term" value="F:ATP binding"/>
    <property type="evidence" value="ECO:0007669"/>
    <property type="project" value="UniProtKB-UniRule"/>
</dbReference>
<dbReference type="GO" id="GO:0004827">
    <property type="term" value="F:proline-tRNA ligase activity"/>
    <property type="evidence" value="ECO:0007669"/>
    <property type="project" value="UniProtKB-UniRule"/>
</dbReference>
<reference evidence="15 23" key="2">
    <citation type="journal article" date="2018" name="Genome Biol.">
        <title>SKESA: strategic k-mer extension for scrupulous assemblies.</title>
        <authorList>
            <person name="Souvorov A."/>
            <person name="Agarwala R."/>
            <person name="Lipman D.J."/>
        </authorList>
    </citation>
    <scope>NUCLEOTIDE SEQUENCE [LARGE SCALE GENOMIC DNA]</scope>
    <source>
        <strain evidence="15 23">CFIAFB20160079</strain>
    </source>
</reference>
<dbReference type="Proteomes" id="UP000458487">
    <property type="component" value="Unassembled WGS sequence"/>
</dbReference>
<evidence type="ECO:0000259" key="11">
    <source>
        <dbReference type="PROSITE" id="PS50862"/>
    </source>
</evidence>
<protein>
    <recommendedName>
        <fullName evidence="10">Proline--tRNA ligase</fullName>
        <ecNumber evidence="10">6.1.1.15</ecNumber>
    </recommendedName>
    <alternativeName>
        <fullName evidence="10">Prolyl-tRNA synthetase</fullName>
        <shortName evidence="10">ProRS</shortName>
    </alternativeName>
</protein>
<evidence type="ECO:0000256" key="2">
    <source>
        <dbReference type="ARBA" id="ARBA00011738"/>
    </source>
</evidence>
<dbReference type="CDD" id="cd00779">
    <property type="entry name" value="ProRS_core_prok"/>
    <property type="match status" value="1"/>
</dbReference>
<reference evidence="15" key="5">
    <citation type="submission" date="2020-01" db="EMBL/GenBank/DDBJ databases">
        <authorList>
            <consortium name="NCBI Pathogen Detection Project"/>
        </authorList>
    </citation>
    <scope>NUCLEOTIDE SEQUENCE</scope>
    <source>
        <strain evidence="15">CFIAFB20160079</strain>
    </source>
</reference>
<dbReference type="Proteomes" id="UP000352246">
    <property type="component" value="Unassembled WGS sequence"/>
</dbReference>
<feature type="domain" description="Aminoacyl-transfer RNA synthetases class-II family profile" evidence="11">
    <location>
        <begin position="49"/>
        <end position="477"/>
    </location>
</feature>
<keyword evidence="3 10" id="KW-0963">Cytoplasm</keyword>
<dbReference type="InterPro" id="IPR044140">
    <property type="entry name" value="ProRS_anticodon_short"/>
</dbReference>
<dbReference type="RefSeq" id="WP_010989734.1">
    <property type="nucleotide sequence ID" value="NZ_BAAFVE010000025.1"/>
</dbReference>
<dbReference type="InterPro" id="IPR004154">
    <property type="entry name" value="Anticodon-bd"/>
</dbReference>
<evidence type="ECO:0000313" key="17">
    <source>
        <dbReference type="EMBL" id="RJZ22078.1"/>
    </source>
</evidence>
<dbReference type="EC" id="6.1.1.15" evidence="10"/>
<evidence type="ECO:0000313" key="12">
    <source>
        <dbReference type="EMBL" id="ECH7211378.1"/>
    </source>
</evidence>
<dbReference type="Gene3D" id="3.30.930.10">
    <property type="entry name" value="Bira Bifunctional Protein, Domain 2"/>
    <property type="match status" value="2"/>
</dbReference>
<keyword evidence="8 10" id="KW-0030">Aminoacyl-tRNA synthetase</keyword>
<evidence type="ECO:0000313" key="15">
    <source>
        <dbReference type="EMBL" id="HAB7362646.1"/>
    </source>
</evidence>
<dbReference type="EMBL" id="DAAHUJ010000001">
    <property type="protein sequence ID" value="HAB7362646.1"/>
    <property type="molecule type" value="Genomic_DNA"/>
</dbReference>
<evidence type="ECO:0000313" key="16">
    <source>
        <dbReference type="EMBL" id="MCO38521.1"/>
    </source>
</evidence>
<dbReference type="SUPFAM" id="SSF52954">
    <property type="entry name" value="Class II aaRS ABD-related"/>
    <property type="match status" value="1"/>
</dbReference>
<evidence type="ECO:0000256" key="6">
    <source>
        <dbReference type="ARBA" id="ARBA00022840"/>
    </source>
</evidence>
<evidence type="ECO:0000313" key="19">
    <source>
        <dbReference type="Proteomes" id="UP000285054"/>
    </source>
</evidence>
<comment type="caution">
    <text evidence="15">The sequence shown here is derived from an EMBL/GenBank/DDBJ whole genome shotgun (WGS) entry which is preliminary data.</text>
</comment>
<dbReference type="EMBL" id="AAISWI010000007">
    <property type="protein sequence ID" value="ECH7211378.1"/>
    <property type="molecule type" value="Genomic_DNA"/>
</dbReference>
<dbReference type="InterPro" id="IPR050062">
    <property type="entry name" value="Pro-tRNA_synthetase"/>
</dbReference>
<sequence>MRQTMTFIPTLKEVPADAEVKSHQLLLRAGFIRQTASGIYSYLPLATLMLRKIETIIREELEAIGAAELLMPALQPAELWQESGRWNDYGPELMRLKDRASRDFALGPTHEEVITALLRDEVKSYKRLPLTLYQIQTKFRDEKRPRFGLLRGREFIMKDAYSFHATSESLDEVYNLMHQAYSNIFTRCGLEFRSVIADSGSIGGNESKEFMALSDIGEDTIAYSDASDYAANTEMAPVLYMEKKSHELEKDLEKVATPDQKSITDIVGFLEVPIEKTMKSMLYQVDDEVIMVLVRGDHEVNDIKIKNALDATNVELVDPAVAVELLGANFGSLGPINVPENMRVFADNAVKDIVNAVVGANEDGFHYINVNPDRDFSVTSYFDLRMIQVGDLSPDGQGVIKFAEGIEVGHIFKLGTKYSEAMNATILDENGRAQPIIMGCYGIGVSRILSAIAEQSNDENGFVWDKQISPFDLHLIPVNMKSEEQVAFAETLYTSLQDAGFSVLIDDRAERAGVKFADADLIGLPIRITVGKKAAEGVVEVKIRKTGEMIEVRQDELLNTLPILFGDK</sequence>
<keyword evidence="5 10" id="KW-0547">Nucleotide-binding</keyword>
<reference evidence="13 20" key="3">
    <citation type="submission" date="2019-10" db="EMBL/GenBank/DDBJ databases">
        <authorList>
            <consortium name="GenomeTrakr: Next Generation Sequencing Network for Food Pathogen Tracability"/>
        </authorList>
    </citation>
    <scope>NUCLEOTIDE SEQUENCE [LARGE SCALE GENOMIC DNA]</scope>
    <source>
        <strain evidence="13 20">CFSAN085184</strain>
        <strain evidence="16 18">FDA00013213</strain>
        <strain evidence="12 21">FDA00014472</strain>
    </source>
</reference>
<comment type="similarity">
    <text evidence="10">Belongs to the class-II aminoacyl-tRNA synthetase family. ProS type 1 subfamily.</text>
</comment>
<dbReference type="InterPro" id="IPR002316">
    <property type="entry name" value="Pro-tRNA-ligase_IIa"/>
</dbReference>
<dbReference type="GO" id="GO:0016740">
    <property type="term" value="F:transferase activity"/>
    <property type="evidence" value="ECO:0007669"/>
    <property type="project" value="UniProtKB-ARBA"/>
</dbReference>
<dbReference type="InterPro" id="IPR036621">
    <property type="entry name" value="Anticodon-bd_dom_sf"/>
</dbReference>
<evidence type="ECO:0000256" key="4">
    <source>
        <dbReference type="ARBA" id="ARBA00022598"/>
    </source>
</evidence>
<organism evidence="15 23">
    <name type="scientific">Listeria monocytogenes</name>
    <dbReference type="NCBI Taxonomy" id="1639"/>
    <lineage>
        <taxon>Bacteria</taxon>
        <taxon>Bacillati</taxon>
        <taxon>Bacillota</taxon>
        <taxon>Bacilli</taxon>
        <taxon>Bacillales</taxon>
        <taxon>Listeriaceae</taxon>
        <taxon>Listeria</taxon>
    </lineage>
</organism>
<evidence type="ECO:0000256" key="3">
    <source>
        <dbReference type="ARBA" id="ARBA00022490"/>
    </source>
</evidence>
<evidence type="ECO:0000313" key="13">
    <source>
        <dbReference type="EMBL" id="EDH0839855.1"/>
    </source>
</evidence>
<dbReference type="GO" id="GO:0140096">
    <property type="term" value="F:catalytic activity, acting on a protein"/>
    <property type="evidence" value="ECO:0007669"/>
    <property type="project" value="UniProtKB-ARBA"/>
</dbReference>
<dbReference type="Proteomes" id="UP000845014">
    <property type="component" value="Unassembled WGS sequence"/>
</dbReference>
<keyword evidence="7 10" id="KW-0648">Protein biosynthesis</keyword>
<dbReference type="Proteomes" id="UP000335978">
    <property type="component" value="Unassembled WGS sequence"/>
</dbReference>
<comment type="subcellular location">
    <subcellularLocation>
        <location evidence="1 10">Cytoplasm</location>
    </subcellularLocation>
</comment>
<dbReference type="PROSITE" id="PS50862">
    <property type="entry name" value="AA_TRNA_LIGASE_II"/>
    <property type="match status" value="1"/>
</dbReference>
<accession>A0A3T1HPH3</accession>
<reference evidence="17 19" key="1">
    <citation type="journal article" date="2018" name="BMC Genomics">
        <title>Genes significantly associated with lineage II food isolates of Listeria monocytogenes.</title>
        <authorList>
            <person name="Pirone-Davies C."/>
            <person name="Chen Y."/>
            <person name="Pightling A."/>
            <person name="Ryan G."/>
            <person name="Wang Y."/>
            <person name="Yao K."/>
            <person name="Hoffmann M."/>
            <person name="Allard M.W."/>
        </authorList>
    </citation>
    <scope>NUCLEOTIDE SEQUENCE [LARGE SCALE GENOMIC DNA]</scope>
    <source>
        <strain evidence="17 19">PNUSAL000190</strain>
    </source>
</reference>
<dbReference type="SUPFAM" id="SSF55681">
    <property type="entry name" value="Class II aaRS and biotin synthetases"/>
    <property type="match status" value="1"/>
</dbReference>
<comment type="domain">
    <text evidence="10">Consists of three domains: the N-terminal catalytic domain, the editing domain and the C-terminal anticodon-binding domain.</text>
</comment>
<dbReference type="GO" id="GO:0006433">
    <property type="term" value="P:prolyl-tRNA aminoacylation"/>
    <property type="evidence" value="ECO:0007669"/>
    <property type="project" value="UniProtKB-UniRule"/>
</dbReference>
<keyword evidence="6 10" id="KW-0067">ATP-binding</keyword>
<dbReference type="EMBL" id="RCRQ01000004">
    <property type="protein sequence ID" value="MCO38521.1"/>
    <property type="molecule type" value="Genomic_DNA"/>
</dbReference>
<evidence type="ECO:0000256" key="1">
    <source>
        <dbReference type="ARBA" id="ARBA00004496"/>
    </source>
</evidence>
<dbReference type="SUPFAM" id="SSF55826">
    <property type="entry name" value="YbaK/ProRS associated domain"/>
    <property type="match status" value="1"/>
</dbReference>
<dbReference type="Pfam" id="PF04073">
    <property type="entry name" value="tRNA_edit"/>
    <property type="match status" value="1"/>
</dbReference>
<dbReference type="Pfam" id="PF03129">
    <property type="entry name" value="HGTP_anticodon"/>
    <property type="match status" value="1"/>
</dbReference>
<dbReference type="EMBL" id="QXKO01000003">
    <property type="protein sequence ID" value="RJZ22078.1"/>
    <property type="molecule type" value="Genomic_DNA"/>
</dbReference>
<evidence type="ECO:0000313" key="23">
    <source>
        <dbReference type="Proteomes" id="UP000845014"/>
    </source>
</evidence>
<dbReference type="NCBIfam" id="TIGR00409">
    <property type="entry name" value="proS_fam_II"/>
    <property type="match status" value="1"/>
</dbReference>
<comment type="function">
    <text evidence="10">Catalyzes the attachment of proline to tRNA(Pro) in a two-step reaction: proline is first activated by ATP to form Pro-AMP and then transferred to the acceptor end of tRNA(Pro). As ProRS can inadvertently accommodate and process non-cognate amino acids such as alanine and cysteine, to avoid such errors it has two additional distinct editing activities against alanine. One activity is designated as 'pretransfer' editing and involves the tRNA(Pro)-independent hydrolysis of activated Ala-AMP. The other activity is designated 'posttransfer' editing and involves deacylation of mischarged Ala-tRNA(Pro). The misacylated Cys-tRNA(Pro) is not edited by ProRS.</text>
</comment>
<dbReference type="InterPro" id="IPR036754">
    <property type="entry name" value="YbaK/aa-tRNA-synt-asso_dom_sf"/>
</dbReference>
<dbReference type="InterPro" id="IPR002314">
    <property type="entry name" value="aa-tRNA-synt_IIb"/>
</dbReference>
<dbReference type="InterPro" id="IPR006195">
    <property type="entry name" value="aa-tRNA-synth_II"/>
</dbReference>
<dbReference type="Proteomes" id="UP000269407">
    <property type="component" value="Unassembled WGS sequence"/>
</dbReference>
<dbReference type="Proteomes" id="UP000285054">
    <property type="component" value="Unassembled WGS sequence"/>
</dbReference>
<dbReference type="FunFam" id="3.30.930.10:FF:000043">
    <property type="entry name" value="Proline--tRNA ligase"/>
    <property type="match status" value="1"/>
</dbReference>
<proteinExistence type="inferred from homology"/>
<dbReference type="PANTHER" id="PTHR42753">
    <property type="entry name" value="MITOCHONDRIAL RIBOSOME PROTEIN L39/PROLYL-TRNA LIGASE FAMILY MEMBER"/>
    <property type="match status" value="1"/>
</dbReference>
<evidence type="ECO:0000313" key="18">
    <source>
        <dbReference type="Proteomes" id="UP000269407"/>
    </source>
</evidence>
<evidence type="ECO:0000256" key="10">
    <source>
        <dbReference type="HAMAP-Rule" id="MF_01569"/>
    </source>
</evidence>
<keyword evidence="4 10" id="KW-0436">Ligase</keyword>
<dbReference type="GO" id="GO:0005829">
    <property type="term" value="C:cytosol"/>
    <property type="evidence" value="ECO:0007669"/>
    <property type="project" value="TreeGrafter"/>
</dbReference>
<evidence type="ECO:0000256" key="7">
    <source>
        <dbReference type="ARBA" id="ARBA00022917"/>
    </source>
</evidence>
<dbReference type="HAMAP" id="MF_01569">
    <property type="entry name" value="Pro_tRNA_synth_type1"/>
    <property type="match status" value="1"/>
</dbReference>
<evidence type="ECO:0000313" key="22">
    <source>
        <dbReference type="Proteomes" id="UP000458487"/>
    </source>
</evidence>
<evidence type="ECO:0000256" key="8">
    <source>
        <dbReference type="ARBA" id="ARBA00023146"/>
    </source>
</evidence>
<comment type="catalytic activity">
    <reaction evidence="9 10">
        <text>tRNA(Pro) + L-proline + ATP = L-prolyl-tRNA(Pro) + AMP + diphosphate</text>
        <dbReference type="Rhea" id="RHEA:14305"/>
        <dbReference type="Rhea" id="RHEA-COMP:9700"/>
        <dbReference type="Rhea" id="RHEA-COMP:9702"/>
        <dbReference type="ChEBI" id="CHEBI:30616"/>
        <dbReference type="ChEBI" id="CHEBI:33019"/>
        <dbReference type="ChEBI" id="CHEBI:60039"/>
        <dbReference type="ChEBI" id="CHEBI:78442"/>
        <dbReference type="ChEBI" id="CHEBI:78532"/>
        <dbReference type="ChEBI" id="CHEBI:456215"/>
        <dbReference type="EC" id="6.1.1.15"/>
    </reaction>
</comment>
<dbReference type="CDD" id="cd04334">
    <property type="entry name" value="ProRS-INS"/>
    <property type="match status" value="1"/>
</dbReference>
<dbReference type="PANTHER" id="PTHR42753:SF2">
    <property type="entry name" value="PROLINE--TRNA LIGASE"/>
    <property type="match status" value="1"/>
</dbReference>
<dbReference type="FunFam" id="3.30.930.10:FF:000088">
    <property type="entry name" value="Proline--tRNA ligase"/>
    <property type="match status" value="1"/>
</dbReference>
<evidence type="ECO:0000313" key="21">
    <source>
        <dbReference type="Proteomes" id="UP000352246"/>
    </source>
</evidence>
<dbReference type="EMBL" id="AANDQG010000003">
    <property type="protein sequence ID" value="EDN9629413.1"/>
    <property type="molecule type" value="Genomic_DNA"/>
</dbReference>
<dbReference type="InterPro" id="IPR023717">
    <property type="entry name" value="Pro-tRNA-Synthase_IIa_type1"/>
</dbReference>
<evidence type="ECO:0000256" key="9">
    <source>
        <dbReference type="ARBA" id="ARBA00047671"/>
    </source>
</evidence>
<dbReference type="FunFam" id="3.40.50.800:FF:000011">
    <property type="entry name" value="Proline--tRNA ligase"/>
    <property type="match status" value="1"/>
</dbReference>
<dbReference type="Gene3D" id="3.40.50.800">
    <property type="entry name" value="Anticodon-binding domain"/>
    <property type="match status" value="1"/>
</dbReference>
<dbReference type="Pfam" id="PF00587">
    <property type="entry name" value="tRNA-synt_2b"/>
    <property type="match status" value="1"/>
</dbReference>
<dbReference type="CDD" id="cd00861">
    <property type="entry name" value="ProRS_anticodon_short"/>
    <property type="match status" value="1"/>
</dbReference>
<dbReference type="EMBL" id="AAMGHX010000001">
    <property type="protein sequence ID" value="EDH0839855.1"/>
    <property type="molecule type" value="Genomic_DNA"/>
</dbReference>
<gene>
    <name evidence="17" type="primary">pros</name>
    <name evidence="10" type="synonym">proS</name>
    <name evidence="16" type="ORF">DOV25_08635</name>
    <name evidence="17" type="ORF">DYZ50_01208</name>
    <name evidence="12" type="ORF">FPL45_08500</name>
    <name evidence="13" type="ORF">GCV64_01975</name>
    <name evidence="14" type="ORF">GI230_07400</name>
    <name evidence="15" type="ORF">GYO01_00880</name>
</gene>
<dbReference type="SMR" id="A0A3T1HPH3"/>
<dbReference type="NCBIfam" id="NF006625">
    <property type="entry name" value="PRK09194.1"/>
    <property type="match status" value="1"/>
</dbReference>
<evidence type="ECO:0000313" key="14">
    <source>
        <dbReference type="EMBL" id="EDN9629413.1"/>
    </source>
</evidence>
<dbReference type="InterPro" id="IPR007214">
    <property type="entry name" value="YbaK/aa-tRNA-synth-assoc-dom"/>
</dbReference>
<dbReference type="PRINTS" id="PR01046">
    <property type="entry name" value="TRNASYNTHPRO"/>
</dbReference>
<dbReference type="PIRSF" id="PIRSF001535">
    <property type="entry name" value="ProRS_1"/>
    <property type="match status" value="1"/>
</dbReference>
<comment type="subunit">
    <text evidence="2 10">Homodimer.</text>
</comment>
<dbReference type="InterPro" id="IPR045864">
    <property type="entry name" value="aa-tRNA-synth_II/BPL/LPL"/>
</dbReference>
<dbReference type="InterPro" id="IPR004500">
    <property type="entry name" value="Pro-tRNA-synth_IIa_bac-type"/>
</dbReference>